<evidence type="ECO:0000313" key="6">
    <source>
        <dbReference type="Proteomes" id="UP000460950"/>
    </source>
</evidence>
<organism evidence="2 8">
    <name type="scientific">Phocaeicola vulgatus</name>
    <name type="common">Bacteroides vulgatus</name>
    <dbReference type="NCBI Taxonomy" id="821"/>
    <lineage>
        <taxon>Bacteria</taxon>
        <taxon>Pseudomonadati</taxon>
        <taxon>Bacteroidota</taxon>
        <taxon>Bacteroidia</taxon>
        <taxon>Bacteroidales</taxon>
        <taxon>Bacteroidaceae</taxon>
        <taxon>Phocaeicola</taxon>
    </lineage>
</organism>
<dbReference type="Proteomes" id="UP000524321">
    <property type="component" value="Unassembled WGS sequence"/>
</dbReference>
<evidence type="ECO:0000313" key="3">
    <source>
        <dbReference type="EMBL" id="MSS49516.1"/>
    </source>
</evidence>
<gene>
    <name evidence="3" type="ORF">FYJ30_14760</name>
    <name evidence="1" type="ORF">GAY01_22585</name>
    <name evidence="4" type="ORF">HUV05_02855</name>
    <name evidence="2" type="ORF">PL594_17735</name>
</gene>
<reference evidence="1 5" key="1">
    <citation type="journal article" date="2019" name="Nat. Med.">
        <title>A library of human gut bacterial isolates paired with longitudinal multiomics data enables mechanistic microbiome research.</title>
        <authorList>
            <person name="Poyet M."/>
            <person name="Groussin M."/>
            <person name="Gibbons S.M."/>
            <person name="Avila-Pacheco J."/>
            <person name="Jiang X."/>
            <person name="Kearney S.M."/>
            <person name="Perrotta A.R."/>
            <person name="Berdy B."/>
            <person name="Zhao S."/>
            <person name="Lieberman T.D."/>
            <person name="Swanson P.K."/>
            <person name="Smith M."/>
            <person name="Roesemann S."/>
            <person name="Alexander J.E."/>
            <person name="Rich S.A."/>
            <person name="Livny J."/>
            <person name="Vlamakis H."/>
            <person name="Clish C."/>
            <person name="Bullock K."/>
            <person name="Deik A."/>
            <person name="Scott J."/>
            <person name="Pierce K.A."/>
            <person name="Xavier R.J."/>
            <person name="Alm E.J."/>
        </authorList>
    </citation>
    <scope>NUCLEOTIDE SEQUENCE [LARGE SCALE GENOMIC DNA]</scope>
    <source>
        <strain evidence="1 5">BIOML-A73</strain>
    </source>
</reference>
<reference evidence="4 7" key="4">
    <citation type="submission" date="2020-07" db="EMBL/GenBank/DDBJ databases">
        <title>Bacterial metabolism rescues the inhibition of intestinal drug absorption by food and drug additives.</title>
        <authorList>
            <person name="Zou L."/>
            <person name="Spanogiannopoulos P."/>
            <person name="Chien H.-C."/>
            <person name="Pieper L.M."/>
            <person name="Cai W."/>
            <person name="Khuri N."/>
            <person name="Pottel J."/>
            <person name="Vora B."/>
            <person name="Ni Z."/>
            <person name="Tsakalozou E."/>
            <person name="Zhang W."/>
            <person name="Shoichet B.K."/>
            <person name="Giacomini K.M."/>
            <person name="Turnbaugh P.J."/>
        </authorList>
    </citation>
    <scope>NUCLEOTIDE SEQUENCE [LARGE SCALE GENOMIC DNA]</scope>
    <source>
        <strain evidence="4 7">B33</strain>
    </source>
</reference>
<evidence type="ECO:0000313" key="1">
    <source>
        <dbReference type="EMBL" id="KAB3562104.1"/>
    </source>
</evidence>
<protein>
    <submittedName>
        <fullName evidence="2">Uncharacterized protein</fullName>
    </submittedName>
</protein>
<name>A0A174R141_PHOVU</name>
<reference evidence="3 6" key="2">
    <citation type="submission" date="2019-09" db="EMBL/GenBank/DDBJ databases">
        <title>In-depth cultivation of the pig gut microbiome towards novel bacterial diversity and tailored functional studies.</title>
        <authorList>
            <person name="Wylensek D."/>
            <person name="Hitch T.C.A."/>
            <person name="Clavel T."/>
        </authorList>
    </citation>
    <scope>NUCLEOTIDE SEQUENCE [LARGE SCALE GENOMIC DNA]</scope>
    <source>
        <strain evidence="3 6">WCA-389-WT-3C</strain>
    </source>
</reference>
<dbReference type="Proteomes" id="UP000460950">
    <property type="component" value="Unassembled WGS sequence"/>
</dbReference>
<reference evidence="4 7" key="3">
    <citation type="submission" date="2020-04" db="EMBL/GenBank/DDBJ databases">
        <authorList>
            <person name="Pieper L."/>
        </authorList>
    </citation>
    <scope>NUCLEOTIDE SEQUENCE [LARGE SCALE GENOMIC DNA]</scope>
    <source>
        <strain evidence="4 7">B33</strain>
    </source>
</reference>
<dbReference type="EMBL" id="JABWDJ010000006">
    <property type="protein sequence ID" value="NVB72469.1"/>
    <property type="molecule type" value="Genomic_DNA"/>
</dbReference>
<reference evidence="2" key="5">
    <citation type="submission" date="2023-01" db="EMBL/GenBank/DDBJ databases">
        <title>Human gut microbiome strain richness.</title>
        <authorList>
            <person name="Chen-Liaw A."/>
        </authorList>
    </citation>
    <scope>NUCLEOTIDE SEQUENCE</scope>
    <source>
        <strain evidence="2">H9_m1001271B151109d0_201107</strain>
    </source>
</reference>
<evidence type="ECO:0000313" key="7">
    <source>
        <dbReference type="Proteomes" id="UP000524321"/>
    </source>
</evidence>
<dbReference type="EMBL" id="VULU01000029">
    <property type="protein sequence ID" value="MSS49516.1"/>
    <property type="molecule type" value="Genomic_DNA"/>
</dbReference>
<dbReference type="Proteomes" id="UP001210999">
    <property type="component" value="Unassembled WGS sequence"/>
</dbReference>
<sequence length="179" mass="20954">MTLEQIVKQSQGEQYVYPDVFTDKCGLDIILSNDKLHAVRSWGYTKGNPKRRATLEITTFRGISFNAVHHYGKIKIQGVNMECDGEPGHSKMIFDNNIPLAHYTYELVLKRPLTKEEIDKDPERWGDYYDEGDLTNCFETIEDVIELAKQVFRLRFTGEWEFYVESPYNKYRGKLEINV</sequence>
<dbReference type="EMBL" id="WCZM01000056">
    <property type="protein sequence ID" value="KAB3562104.1"/>
    <property type="molecule type" value="Genomic_DNA"/>
</dbReference>
<dbReference type="Proteomes" id="UP000433382">
    <property type="component" value="Unassembled WGS sequence"/>
</dbReference>
<evidence type="ECO:0000313" key="5">
    <source>
        <dbReference type="Proteomes" id="UP000433382"/>
    </source>
</evidence>
<accession>A0A174R141</accession>
<dbReference type="AlphaFoldDB" id="A0A174R141"/>
<evidence type="ECO:0000313" key="2">
    <source>
        <dbReference type="EMBL" id="MDB0853344.1"/>
    </source>
</evidence>
<evidence type="ECO:0000313" key="4">
    <source>
        <dbReference type="EMBL" id="NVB72469.1"/>
    </source>
</evidence>
<proteinExistence type="predicted"/>
<dbReference type="RefSeq" id="WP_057279463.1">
    <property type="nucleotide sequence ID" value="NZ_CAXSNX010000024.1"/>
</dbReference>
<dbReference type="EMBL" id="JAQKEI010000027">
    <property type="protein sequence ID" value="MDB0853344.1"/>
    <property type="molecule type" value="Genomic_DNA"/>
</dbReference>
<evidence type="ECO:0000313" key="8">
    <source>
        <dbReference type="Proteomes" id="UP001210999"/>
    </source>
</evidence>
<comment type="caution">
    <text evidence="2">The sequence shown here is derived from an EMBL/GenBank/DDBJ whole genome shotgun (WGS) entry which is preliminary data.</text>
</comment>